<feature type="region of interest" description="Disordered" evidence="1">
    <location>
        <begin position="1"/>
        <end position="25"/>
    </location>
</feature>
<dbReference type="Proteomes" id="UP000245207">
    <property type="component" value="Unassembled WGS sequence"/>
</dbReference>
<organism evidence="2 3">
    <name type="scientific">Artemisia annua</name>
    <name type="common">Sweet wormwood</name>
    <dbReference type="NCBI Taxonomy" id="35608"/>
    <lineage>
        <taxon>Eukaryota</taxon>
        <taxon>Viridiplantae</taxon>
        <taxon>Streptophyta</taxon>
        <taxon>Embryophyta</taxon>
        <taxon>Tracheophyta</taxon>
        <taxon>Spermatophyta</taxon>
        <taxon>Magnoliopsida</taxon>
        <taxon>eudicotyledons</taxon>
        <taxon>Gunneridae</taxon>
        <taxon>Pentapetalae</taxon>
        <taxon>asterids</taxon>
        <taxon>campanulids</taxon>
        <taxon>Asterales</taxon>
        <taxon>Asteraceae</taxon>
        <taxon>Asteroideae</taxon>
        <taxon>Anthemideae</taxon>
        <taxon>Artemisiinae</taxon>
        <taxon>Artemisia</taxon>
    </lineage>
</organism>
<comment type="caution">
    <text evidence="2">The sequence shown here is derived from an EMBL/GenBank/DDBJ whole genome shotgun (WGS) entry which is preliminary data.</text>
</comment>
<evidence type="ECO:0000313" key="2">
    <source>
        <dbReference type="EMBL" id="PWA75790.1"/>
    </source>
</evidence>
<feature type="compositionally biased region" description="Polar residues" evidence="1">
    <location>
        <begin position="1"/>
        <end position="18"/>
    </location>
</feature>
<proteinExistence type="predicted"/>
<evidence type="ECO:0000256" key="1">
    <source>
        <dbReference type="SAM" id="MobiDB-lite"/>
    </source>
</evidence>
<reference evidence="2 3" key="1">
    <citation type="journal article" date="2018" name="Mol. Plant">
        <title>The genome of Artemisia annua provides insight into the evolution of Asteraceae family and artemisinin biosynthesis.</title>
        <authorList>
            <person name="Shen Q."/>
            <person name="Zhang L."/>
            <person name="Liao Z."/>
            <person name="Wang S."/>
            <person name="Yan T."/>
            <person name="Shi P."/>
            <person name="Liu M."/>
            <person name="Fu X."/>
            <person name="Pan Q."/>
            <person name="Wang Y."/>
            <person name="Lv Z."/>
            <person name="Lu X."/>
            <person name="Zhang F."/>
            <person name="Jiang W."/>
            <person name="Ma Y."/>
            <person name="Chen M."/>
            <person name="Hao X."/>
            <person name="Li L."/>
            <person name="Tang Y."/>
            <person name="Lv G."/>
            <person name="Zhou Y."/>
            <person name="Sun X."/>
            <person name="Brodelius P.E."/>
            <person name="Rose J.K.C."/>
            <person name="Tang K."/>
        </authorList>
    </citation>
    <scope>NUCLEOTIDE SEQUENCE [LARGE SCALE GENOMIC DNA]</scope>
    <source>
        <strain evidence="3">cv. Huhao1</strain>
        <tissue evidence="2">Leaf</tissue>
    </source>
</reference>
<sequence>MSSSPKQSDTNSSCSSITKPHEKNEEILMFQGPPNKIAKGNPTPTKHDPEGILYLSYVFWNGIWHKIKKSHVRNADWNNMMDCVKKADEVIQILRATGKKIGNDYMVDHNVSDEE</sequence>
<dbReference type="AlphaFoldDB" id="A0A2U1NQQ0"/>
<protein>
    <submittedName>
        <fullName evidence="2">Uncharacterized protein</fullName>
    </submittedName>
</protein>
<dbReference type="EMBL" id="PKPP01002355">
    <property type="protein sequence ID" value="PWA75790.1"/>
    <property type="molecule type" value="Genomic_DNA"/>
</dbReference>
<name>A0A2U1NQQ0_ARTAN</name>
<keyword evidence="3" id="KW-1185">Reference proteome</keyword>
<gene>
    <name evidence="2" type="ORF">CTI12_AA238500</name>
</gene>
<evidence type="ECO:0000313" key="3">
    <source>
        <dbReference type="Proteomes" id="UP000245207"/>
    </source>
</evidence>
<accession>A0A2U1NQQ0</accession>